<proteinExistence type="predicted"/>
<dbReference type="SUPFAM" id="SSF51182">
    <property type="entry name" value="RmlC-like cupins"/>
    <property type="match status" value="1"/>
</dbReference>
<dbReference type="Pfam" id="PF05899">
    <property type="entry name" value="Cupin_3"/>
    <property type="match status" value="1"/>
</dbReference>
<dbReference type="Proteomes" id="UP001190700">
    <property type="component" value="Unassembled WGS sequence"/>
</dbReference>
<gene>
    <name evidence="2" type="ORF">CYMTET_45589</name>
</gene>
<protein>
    <recommendedName>
        <fullName evidence="1">(S)-ureidoglycine aminohydrolase cupin domain-containing protein</fullName>
    </recommendedName>
</protein>
<dbReference type="InterPro" id="IPR014710">
    <property type="entry name" value="RmlC-like_jellyroll"/>
</dbReference>
<keyword evidence="3" id="KW-1185">Reference proteome</keyword>
<accession>A0AAE0BXY1</accession>
<sequence length="117" mass="13090">MPQVFAPNRVIDFPNIAIDEFVGTASSGTKEISIAKVISKGIWEEAWQTPEFDEYVVMLRGVVHIEHADGVTELNAGQALLLKKGERVKWKFPSEEGAEYIPICLPAFTPDNCKREE</sequence>
<dbReference type="InterPro" id="IPR008579">
    <property type="entry name" value="UGlyAH_Cupin_dom"/>
</dbReference>
<reference evidence="2 3" key="1">
    <citation type="journal article" date="2015" name="Genome Biol. Evol.">
        <title>Comparative Genomics of a Bacterivorous Green Alga Reveals Evolutionary Causalities and Consequences of Phago-Mixotrophic Mode of Nutrition.</title>
        <authorList>
            <person name="Burns J.A."/>
            <person name="Paasch A."/>
            <person name="Narechania A."/>
            <person name="Kim E."/>
        </authorList>
    </citation>
    <scope>NUCLEOTIDE SEQUENCE [LARGE SCALE GENOMIC DNA]</scope>
    <source>
        <strain evidence="2 3">PLY_AMNH</strain>
    </source>
</reference>
<comment type="caution">
    <text evidence="2">The sequence shown here is derived from an EMBL/GenBank/DDBJ whole genome shotgun (WGS) entry which is preliminary data.</text>
</comment>
<evidence type="ECO:0000259" key="1">
    <source>
        <dbReference type="Pfam" id="PF05899"/>
    </source>
</evidence>
<evidence type="ECO:0000313" key="3">
    <source>
        <dbReference type="Proteomes" id="UP001190700"/>
    </source>
</evidence>
<dbReference type="InterPro" id="IPR011051">
    <property type="entry name" value="RmlC_Cupin_sf"/>
</dbReference>
<dbReference type="Gene3D" id="2.60.120.10">
    <property type="entry name" value="Jelly Rolls"/>
    <property type="match status" value="1"/>
</dbReference>
<feature type="domain" description="(S)-ureidoglycine aminohydrolase cupin" evidence="1">
    <location>
        <begin position="46"/>
        <end position="92"/>
    </location>
</feature>
<dbReference type="EMBL" id="LGRX02031396">
    <property type="protein sequence ID" value="KAK3244816.1"/>
    <property type="molecule type" value="Genomic_DNA"/>
</dbReference>
<organism evidence="2 3">
    <name type="scientific">Cymbomonas tetramitiformis</name>
    <dbReference type="NCBI Taxonomy" id="36881"/>
    <lineage>
        <taxon>Eukaryota</taxon>
        <taxon>Viridiplantae</taxon>
        <taxon>Chlorophyta</taxon>
        <taxon>Pyramimonadophyceae</taxon>
        <taxon>Pyramimonadales</taxon>
        <taxon>Pyramimonadaceae</taxon>
        <taxon>Cymbomonas</taxon>
    </lineage>
</organism>
<dbReference type="AlphaFoldDB" id="A0AAE0BXY1"/>
<name>A0AAE0BXY1_9CHLO</name>
<evidence type="ECO:0000313" key="2">
    <source>
        <dbReference type="EMBL" id="KAK3244816.1"/>
    </source>
</evidence>